<accession>A0A411X1K1</accession>
<dbReference type="EMBL" id="CP036401">
    <property type="protein sequence ID" value="QBI02732.1"/>
    <property type="molecule type" value="Genomic_DNA"/>
</dbReference>
<dbReference type="AlphaFoldDB" id="A0A411X1K1"/>
<evidence type="ECO:0000259" key="1">
    <source>
        <dbReference type="Pfam" id="PF13503"/>
    </source>
</evidence>
<dbReference type="OrthoDB" id="8743554at2"/>
<reference evidence="3 4" key="2">
    <citation type="submission" date="2019-02" db="EMBL/GenBank/DDBJ databases">
        <title>Draft Genome Sequences of Six Type Strains of the Genus Massilia.</title>
        <authorList>
            <person name="Miess H."/>
            <person name="Frediansyhah A."/>
            <person name="Gross H."/>
        </authorList>
    </citation>
    <scope>NUCLEOTIDE SEQUENCE [LARGE SCALE GENOMIC DNA]</scope>
    <source>
        <strain evidence="3 4">DSM 17472</strain>
    </source>
</reference>
<sequence length="310" mass="34919">MTSHPSASDVDPQIDRAFALIDLAAHDGAFDGLVAQFPTVRWESLFANTPEAHLLSAAPLLIDLDPAQDNKALVSWLVSKERLSPSVTWIKSRFGLQALAAMLTRRLTCRINDGEEVLLRFYDPRVLLGLPSALTPVQKKFFFAPVVSWTAWEFRRQAYYGIDAEPATAAEISAFSVMPITLDERQRERLMYYDKEALYDSIVTHWEENSPEAIGDMEPDMVREAAIAAVARCDSYGIHNADDQHLFAGLMMRVSPSFDAHPMVLSYLRDETIPPQERLSKMIDELPPAIWRQIGADKRYEALFEHALPA</sequence>
<protein>
    <submittedName>
        <fullName evidence="3">DUF4123 domain-containing protein</fullName>
    </submittedName>
</protein>
<reference evidence="2" key="1">
    <citation type="journal article" date="2014" name="Int. J. Syst. Evol. Microbiol.">
        <title>Complete genome sequence of Corynebacterium casei LMG S-19264T (=DSM 44701T), isolated from a smear-ripened cheese.</title>
        <authorList>
            <consortium name="US DOE Joint Genome Institute (JGI-PGF)"/>
            <person name="Walter F."/>
            <person name="Albersmeier A."/>
            <person name="Kalinowski J."/>
            <person name="Ruckert C."/>
        </authorList>
    </citation>
    <scope>NUCLEOTIDE SEQUENCE</scope>
    <source>
        <strain evidence="2">KCTC 12343</strain>
    </source>
</reference>
<dbReference type="Proteomes" id="UP000292307">
    <property type="component" value="Chromosome"/>
</dbReference>
<gene>
    <name evidence="3" type="ORF">EYF70_19165</name>
    <name evidence="2" type="ORF">GCM10007387_42820</name>
</gene>
<keyword evidence="4" id="KW-1185">Reference proteome</keyword>
<evidence type="ECO:0000313" key="3">
    <source>
        <dbReference type="EMBL" id="QBI02732.1"/>
    </source>
</evidence>
<name>A0A411X1K1_9BURK</name>
<dbReference type="EMBL" id="BMWV01000011">
    <property type="protein sequence ID" value="GGY55856.1"/>
    <property type="molecule type" value="Genomic_DNA"/>
</dbReference>
<dbReference type="Pfam" id="PF13503">
    <property type="entry name" value="DUF4123"/>
    <property type="match status" value="1"/>
</dbReference>
<evidence type="ECO:0000313" key="2">
    <source>
        <dbReference type="EMBL" id="GGY55856.1"/>
    </source>
</evidence>
<feature type="domain" description="DUF4123" evidence="1">
    <location>
        <begin position="18"/>
        <end position="138"/>
    </location>
</feature>
<organism evidence="2 5">
    <name type="scientific">Pseudoduganella albidiflava</name>
    <dbReference type="NCBI Taxonomy" id="321983"/>
    <lineage>
        <taxon>Bacteria</taxon>
        <taxon>Pseudomonadati</taxon>
        <taxon>Pseudomonadota</taxon>
        <taxon>Betaproteobacteria</taxon>
        <taxon>Burkholderiales</taxon>
        <taxon>Oxalobacteraceae</taxon>
        <taxon>Telluria group</taxon>
        <taxon>Pseudoduganella</taxon>
    </lineage>
</organism>
<dbReference type="InterPro" id="IPR025391">
    <property type="entry name" value="DUF4123"/>
</dbReference>
<proteinExistence type="predicted"/>
<evidence type="ECO:0000313" key="5">
    <source>
        <dbReference type="Proteomes" id="UP000628442"/>
    </source>
</evidence>
<reference evidence="2" key="3">
    <citation type="submission" date="2022-12" db="EMBL/GenBank/DDBJ databases">
        <authorList>
            <person name="Sun Q."/>
            <person name="Kim S."/>
        </authorList>
    </citation>
    <scope>NUCLEOTIDE SEQUENCE</scope>
    <source>
        <strain evidence="2">KCTC 12343</strain>
    </source>
</reference>
<evidence type="ECO:0000313" key="4">
    <source>
        <dbReference type="Proteomes" id="UP000292307"/>
    </source>
</evidence>
<dbReference type="Proteomes" id="UP000628442">
    <property type="component" value="Unassembled WGS sequence"/>
</dbReference>
<dbReference type="RefSeq" id="WP_131146843.1">
    <property type="nucleotide sequence ID" value="NZ_BMWV01000011.1"/>
</dbReference>